<dbReference type="PROSITE" id="PS00194">
    <property type="entry name" value="THIOREDOXIN_1"/>
    <property type="match status" value="1"/>
</dbReference>
<dbReference type="GO" id="GO:0017004">
    <property type="term" value="P:cytochrome complex assembly"/>
    <property type="evidence" value="ECO:0007669"/>
    <property type="project" value="UniProtKB-KW"/>
</dbReference>
<dbReference type="Pfam" id="PF08534">
    <property type="entry name" value="Redoxin"/>
    <property type="match status" value="1"/>
</dbReference>
<comment type="subcellular location">
    <subcellularLocation>
        <location evidence="1">Cell envelope</location>
    </subcellularLocation>
</comment>
<reference evidence="5 7" key="1">
    <citation type="submission" date="2023-07" db="EMBL/GenBank/DDBJ databases">
        <title>Sorghum-associated microbial communities from plants grown in Nebraska, USA.</title>
        <authorList>
            <person name="Schachtman D."/>
        </authorList>
    </citation>
    <scope>NUCLEOTIDE SEQUENCE</scope>
    <source>
        <strain evidence="6 7">BE105</strain>
        <strain evidence="5">BE69</strain>
    </source>
</reference>
<dbReference type="GO" id="GO:0016853">
    <property type="term" value="F:isomerase activity"/>
    <property type="evidence" value="ECO:0007669"/>
    <property type="project" value="UniProtKB-KW"/>
</dbReference>
<feature type="domain" description="Thioredoxin" evidence="4">
    <location>
        <begin position="1"/>
        <end position="119"/>
    </location>
</feature>
<dbReference type="InterPro" id="IPR013766">
    <property type="entry name" value="Thioredoxin_domain"/>
</dbReference>
<dbReference type="InterPro" id="IPR013740">
    <property type="entry name" value="Redoxin"/>
</dbReference>
<name>A0AAJ2F2Y8_ACIDE</name>
<dbReference type="InterPro" id="IPR017937">
    <property type="entry name" value="Thioredoxin_CS"/>
</dbReference>
<dbReference type="GO" id="GO:0015036">
    <property type="term" value="F:disulfide oxidoreductase activity"/>
    <property type="evidence" value="ECO:0007669"/>
    <property type="project" value="UniProtKB-ARBA"/>
</dbReference>
<evidence type="ECO:0000259" key="4">
    <source>
        <dbReference type="PROSITE" id="PS51352"/>
    </source>
</evidence>
<evidence type="ECO:0000256" key="1">
    <source>
        <dbReference type="ARBA" id="ARBA00004196"/>
    </source>
</evidence>
<proteinExistence type="predicted"/>
<gene>
    <name evidence="5" type="ORF">J2W88_003586</name>
    <name evidence="6" type="ORF">J2W93_002524</name>
</gene>
<dbReference type="InterPro" id="IPR050553">
    <property type="entry name" value="Thioredoxin_ResA/DsbE_sf"/>
</dbReference>
<comment type="caution">
    <text evidence="5">The sequence shown here is derived from an EMBL/GenBank/DDBJ whole genome shotgun (WGS) entry which is preliminary data.</text>
</comment>
<evidence type="ECO:0000313" key="5">
    <source>
        <dbReference type="EMBL" id="MDR6768284.1"/>
    </source>
</evidence>
<evidence type="ECO:0000256" key="3">
    <source>
        <dbReference type="ARBA" id="ARBA00023284"/>
    </source>
</evidence>
<dbReference type="InterPro" id="IPR036249">
    <property type="entry name" value="Thioredoxin-like_sf"/>
</dbReference>
<dbReference type="Proteomes" id="UP001253458">
    <property type="component" value="Unassembled WGS sequence"/>
</dbReference>
<sequence length="119" mass="12873">MKSLAGKPLLLNFWATWCPPCVEELPMLNAFYREQSAKGWQVLGLAIDQPSAVRKFLTRIPLDFPVGLAGLGGTDLGRSLGNLTGGLPFTVVLGGEGKVLHRKMGQVTAQDLQLWAGLR</sequence>
<evidence type="ECO:0000256" key="2">
    <source>
        <dbReference type="ARBA" id="ARBA00022748"/>
    </source>
</evidence>
<evidence type="ECO:0000313" key="6">
    <source>
        <dbReference type="EMBL" id="MDR6837686.1"/>
    </source>
</evidence>
<dbReference type="SUPFAM" id="SSF52833">
    <property type="entry name" value="Thioredoxin-like"/>
    <property type="match status" value="1"/>
</dbReference>
<dbReference type="GO" id="GO:0030313">
    <property type="term" value="C:cell envelope"/>
    <property type="evidence" value="ECO:0007669"/>
    <property type="project" value="UniProtKB-SubCell"/>
</dbReference>
<evidence type="ECO:0000313" key="8">
    <source>
        <dbReference type="Proteomes" id="UP001253458"/>
    </source>
</evidence>
<dbReference type="EMBL" id="JAVDTL010000005">
    <property type="protein sequence ID" value="MDR6768284.1"/>
    <property type="molecule type" value="Genomic_DNA"/>
</dbReference>
<keyword evidence="2" id="KW-0201">Cytochrome c-type biogenesis</keyword>
<dbReference type="CDD" id="cd02966">
    <property type="entry name" value="TlpA_like_family"/>
    <property type="match status" value="1"/>
</dbReference>
<organism evidence="5 8">
    <name type="scientific">Acidovorax delafieldii</name>
    <name type="common">Pseudomonas delafieldii</name>
    <dbReference type="NCBI Taxonomy" id="47920"/>
    <lineage>
        <taxon>Bacteria</taxon>
        <taxon>Pseudomonadati</taxon>
        <taxon>Pseudomonadota</taxon>
        <taxon>Betaproteobacteria</taxon>
        <taxon>Burkholderiales</taxon>
        <taxon>Comamonadaceae</taxon>
        <taxon>Acidovorax</taxon>
    </lineage>
</organism>
<dbReference type="PANTHER" id="PTHR42852">
    <property type="entry name" value="THIOL:DISULFIDE INTERCHANGE PROTEIN DSBE"/>
    <property type="match status" value="1"/>
</dbReference>
<dbReference type="EMBL" id="JAVDTS010000003">
    <property type="protein sequence ID" value="MDR6837686.1"/>
    <property type="molecule type" value="Genomic_DNA"/>
</dbReference>
<dbReference type="Gene3D" id="3.40.30.10">
    <property type="entry name" value="Glutaredoxin"/>
    <property type="match status" value="1"/>
</dbReference>
<accession>A0AAJ2F2Y8</accession>
<dbReference type="AlphaFoldDB" id="A0AAJ2F2Y8"/>
<keyword evidence="5" id="KW-0413">Isomerase</keyword>
<keyword evidence="3" id="KW-0676">Redox-active center</keyword>
<evidence type="ECO:0000313" key="7">
    <source>
        <dbReference type="Proteomes" id="UP001249076"/>
    </source>
</evidence>
<keyword evidence="7" id="KW-1185">Reference proteome</keyword>
<dbReference type="PROSITE" id="PS51352">
    <property type="entry name" value="THIOREDOXIN_2"/>
    <property type="match status" value="1"/>
</dbReference>
<dbReference type="PANTHER" id="PTHR42852:SF13">
    <property type="entry name" value="PROTEIN DIPZ"/>
    <property type="match status" value="1"/>
</dbReference>
<protein>
    <submittedName>
        <fullName evidence="5">Thiol-disulfide isomerase/thioredoxin</fullName>
    </submittedName>
</protein>
<dbReference type="Proteomes" id="UP001249076">
    <property type="component" value="Unassembled WGS sequence"/>
</dbReference>